<reference evidence="2 3" key="1">
    <citation type="journal article" date="2020" name="ISME J.">
        <title>Comparative genomics reveals insights into cyanobacterial evolution and habitat adaptation.</title>
        <authorList>
            <person name="Chen M.Y."/>
            <person name="Teng W.K."/>
            <person name="Zhao L."/>
            <person name="Hu C.X."/>
            <person name="Zhou Y.K."/>
            <person name="Han B.P."/>
            <person name="Song L.R."/>
            <person name="Shu W.S."/>
        </authorList>
    </citation>
    <scope>NUCLEOTIDE SEQUENCE [LARGE SCALE GENOMIC DNA]</scope>
    <source>
        <strain evidence="2 3">FACHB-288</strain>
    </source>
</reference>
<gene>
    <name evidence="2" type="ORF">H6G24_18315</name>
</gene>
<keyword evidence="1" id="KW-0732">Signal</keyword>
<protein>
    <submittedName>
        <fullName evidence="2">Neutral zinc metallopeptidase</fullName>
    </submittedName>
</protein>
<dbReference type="InterPro" id="IPR007343">
    <property type="entry name" value="Uncharacterised_pept_Zn_put"/>
</dbReference>
<dbReference type="Proteomes" id="UP000658514">
    <property type="component" value="Unassembled WGS sequence"/>
</dbReference>
<dbReference type="EMBL" id="JACJQH010000028">
    <property type="protein sequence ID" value="MBD2197433.1"/>
    <property type="molecule type" value="Genomic_DNA"/>
</dbReference>
<name>A0ABR8AC24_9CYAN</name>
<accession>A0ABR8AC24</accession>
<comment type="caution">
    <text evidence="2">The sequence shown here is derived from an EMBL/GenBank/DDBJ whole genome shotgun (WGS) entry which is preliminary data.</text>
</comment>
<evidence type="ECO:0000256" key="1">
    <source>
        <dbReference type="SAM" id="SignalP"/>
    </source>
</evidence>
<organism evidence="2 3">
    <name type="scientific">Calothrix parietina FACHB-288</name>
    <dbReference type="NCBI Taxonomy" id="2692896"/>
    <lineage>
        <taxon>Bacteria</taxon>
        <taxon>Bacillati</taxon>
        <taxon>Cyanobacteriota</taxon>
        <taxon>Cyanophyceae</taxon>
        <taxon>Nostocales</taxon>
        <taxon>Calotrichaceae</taxon>
        <taxon>Calothrix</taxon>
    </lineage>
</organism>
<dbReference type="Pfam" id="PF04228">
    <property type="entry name" value="Zn_peptidase"/>
    <property type="match status" value="1"/>
</dbReference>
<evidence type="ECO:0000313" key="3">
    <source>
        <dbReference type="Proteomes" id="UP000658514"/>
    </source>
</evidence>
<evidence type="ECO:0000313" key="2">
    <source>
        <dbReference type="EMBL" id="MBD2197433.1"/>
    </source>
</evidence>
<sequence>MKALKALTTALVSLSTVLANIPVKAEWAPKAVVDGVYAGIQHIHGYKATPRLIWDVAKGSPSRCGRVYGSLYCKLNHTVYITRQDIQMAYHFGDAALAYIVAHEYAHAMQTAYGFEPRITPISELQADCLAGVYLGLIPNIVFDERDTLEIASLAYHIGDYDWGSRHHHGTPEQRVKAVVLGMRSAVNGKSFAACRV</sequence>
<feature type="chain" id="PRO_5047406014" evidence="1">
    <location>
        <begin position="20"/>
        <end position="197"/>
    </location>
</feature>
<dbReference type="RefSeq" id="WP_190544455.1">
    <property type="nucleotide sequence ID" value="NZ_CAWPNO010000060.1"/>
</dbReference>
<proteinExistence type="predicted"/>
<keyword evidence="3" id="KW-1185">Reference proteome</keyword>
<feature type="signal peptide" evidence="1">
    <location>
        <begin position="1"/>
        <end position="19"/>
    </location>
</feature>